<name>A0A4P7N326_PYROR</name>
<dbReference type="Proteomes" id="UP000294847">
    <property type="component" value="Chromosome 2"/>
</dbReference>
<accession>A0A4P7N326</accession>
<evidence type="ECO:0000256" key="1">
    <source>
        <dbReference type="SAM" id="MobiDB-lite"/>
    </source>
</evidence>
<reference evidence="2 3" key="1">
    <citation type="journal article" date="2019" name="Mol. Biol. Evol.">
        <title>Blast fungal genomes show frequent chromosomal changes, gene gains and losses, and effector gene turnover.</title>
        <authorList>
            <person name="Gomez Luciano L.B."/>
            <person name="Jason Tsai I."/>
            <person name="Chuma I."/>
            <person name="Tosa Y."/>
            <person name="Chen Y.H."/>
            <person name="Li J.Y."/>
            <person name="Li M.Y."/>
            <person name="Jade Lu M.Y."/>
            <person name="Nakayashiki H."/>
            <person name="Li W.H."/>
        </authorList>
    </citation>
    <scope>NUCLEOTIDE SEQUENCE [LARGE SCALE GENOMIC DNA]</scope>
    <source>
        <strain evidence="2">MZ5-1-6</strain>
    </source>
</reference>
<evidence type="ECO:0000313" key="3">
    <source>
        <dbReference type="Proteomes" id="UP000294847"/>
    </source>
</evidence>
<evidence type="ECO:0000313" key="2">
    <source>
        <dbReference type="EMBL" id="QBZ56867.1"/>
    </source>
</evidence>
<gene>
    <name evidence="2" type="ORF">PoMZ_01785</name>
</gene>
<sequence>MGPRESSSHVRRCQQVSGFPQLDVPQSTRGQDIGVETLQRPAHSQHTWYGMILAVLGQMPNEVEDPLQSCRNPLSRRDTNYSTQEMLPWQHRLAATIHSFELELIPEISEGRHYPGEATLLLQYPQ</sequence>
<dbReference type="AlphaFoldDB" id="A0A4P7N326"/>
<feature type="compositionally biased region" description="Polar residues" evidence="1">
    <location>
        <begin position="14"/>
        <end position="30"/>
    </location>
</feature>
<organism evidence="2 3">
    <name type="scientific">Pyricularia oryzae</name>
    <name type="common">Rice blast fungus</name>
    <name type="synonym">Magnaporthe oryzae</name>
    <dbReference type="NCBI Taxonomy" id="318829"/>
    <lineage>
        <taxon>Eukaryota</taxon>
        <taxon>Fungi</taxon>
        <taxon>Dikarya</taxon>
        <taxon>Ascomycota</taxon>
        <taxon>Pezizomycotina</taxon>
        <taxon>Sordariomycetes</taxon>
        <taxon>Sordariomycetidae</taxon>
        <taxon>Magnaporthales</taxon>
        <taxon>Pyriculariaceae</taxon>
        <taxon>Pyricularia</taxon>
    </lineage>
</organism>
<proteinExistence type="predicted"/>
<feature type="region of interest" description="Disordered" evidence="1">
    <location>
        <begin position="1"/>
        <end position="35"/>
    </location>
</feature>
<protein>
    <submittedName>
        <fullName evidence="2">Uncharacterized protein</fullName>
    </submittedName>
</protein>
<dbReference type="EMBL" id="CP034205">
    <property type="protein sequence ID" value="QBZ56867.1"/>
    <property type="molecule type" value="Genomic_DNA"/>
</dbReference>